<evidence type="ECO:0000313" key="1">
    <source>
        <dbReference type="EMBL" id="HJB90135.1"/>
    </source>
</evidence>
<dbReference type="PROSITE" id="PS51257">
    <property type="entry name" value="PROKAR_LIPOPROTEIN"/>
    <property type="match status" value="1"/>
</dbReference>
<comment type="caution">
    <text evidence="1">The sequence shown here is derived from an EMBL/GenBank/DDBJ whole genome shotgun (WGS) entry which is preliminary data.</text>
</comment>
<proteinExistence type="predicted"/>
<protein>
    <submittedName>
        <fullName evidence="1">Uncharacterized protein</fullName>
    </submittedName>
</protein>
<organism evidence="1 2">
    <name type="scientific">Candidatus Eisenbergiella merdigallinarum</name>
    <dbReference type="NCBI Taxonomy" id="2838552"/>
    <lineage>
        <taxon>Bacteria</taxon>
        <taxon>Bacillati</taxon>
        <taxon>Bacillota</taxon>
        <taxon>Clostridia</taxon>
        <taxon>Lachnospirales</taxon>
        <taxon>Lachnospiraceae</taxon>
        <taxon>Eisenbergiella</taxon>
    </lineage>
</organism>
<gene>
    <name evidence="1" type="ORF">H9763_01575</name>
</gene>
<reference evidence="1" key="1">
    <citation type="journal article" date="2021" name="PeerJ">
        <title>Extensive microbial diversity within the chicken gut microbiome revealed by metagenomics and culture.</title>
        <authorList>
            <person name="Gilroy R."/>
            <person name="Ravi A."/>
            <person name="Getino M."/>
            <person name="Pursley I."/>
            <person name="Horton D.L."/>
            <person name="Alikhan N.F."/>
            <person name="Baker D."/>
            <person name="Gharbi K."/>
            <person name="Hall N."/>
            <person name="Watson M."/>
            <person name="Adriaenssens E.M."/>
            <person name="Foster-Nyarko E."/>
            <person name="Jarju S."/>
            <person name="Secka A."/>
            <person name="Antonio M."/>
            <person name="Oren A."/>
            <person name="Chaudhuri R.R."/>
            <person name="La Ragione R."/>
            <person name="Hildebrand F."/>
            <person name="Pallen M.J."/>
        </authorList>
    </citation>
    <scope>NUCLEOTIDE SEQUENCE</scope>
    <source>
        <strain evidence="1">USAMLcec3-2134</strain>
    </source>
</reference>
<name>A0A9D2MQI8_9FIRM</name>
<reference evidence="1" key="2">
    <citation type="submission" date="2021-04" db="EMBL/GenBank/DDBJ databases">
        <authorList>
            <person name="Gilroy R."/>
        </authorList>
    </citation>
    <scope>NUCLEOTIDE SEQUENCE</scope>
    <source>
        <strain evidence="1">USAMLcec3-2134</strain>
    </source>
</reference>
<accession>A0A9D2MQI8</accession>
<sequence length="199" mass="22832">MTFAEKLTFALSMIGACAWLPEIIGFIANSRIKMDAAPVDLVHIRNFTLRSAKKDISDPKGQMLILALNFFPHNRNIWIKDFAIEITLKGSNQRPQKAIIGNRVDYYQGETPMRFNFPVETNLHVNHLFVNDDNNIRIIPCLLEGETSENITIHDIRDIKFTYTVGTSLNHSKKILVKCGNNCFSRPHFIEQYAEPRKN</sequence>
<dbReference type="Proteomes" id="UP000886883">
    <property type="component" value="Unassembled WGS sequence"/>
</dbReference>
<dbReference type="AlphaFoldDB" id="A0A9D2MQI8"/>
<evidence type="ECO:0000313" key="2">
    <source>
        <dbReference type="Proteomes" id="UP000886883"/>
    </source>
</evidence>
<dbReference type="EMBL" id="DWXE01000006">
    <property type="protein sequence ID" value="HJB90135.1"/>
    <property type="molecule type" value="Genomic_DNA"/>
</dbReference>